<organism evidence="2 3">
    <name type="scientific">Romanomermis culicivorax</name>
    <name type="common">Nematode worm</name>
    <dbReference type="NCBI Taxonomy" id="13658"/>
    <lineage>
        <taxon>Eukaryota</taxon>
        <taxon>Metazoa</taxon>
        <taxon>Ecdysozoa</taxon>
        <taxon>Nematoda</taxon>
        <taxon>Enoplea</taxon>
        <taxon>Dorylaimia</taxon>
        <taxon>Mermithida</taxon>
        <taxon>Mermithoidea</taxon>
        <taxon>Mermithidae</taxon>
        <taxon>Romanomermis</taxon>
    </lineage>
</organism>
<proteinExistence type="predicted"/>
<evidence type="ECO:0000313" key="3">
    <source>
        <dbReference type="WBParaSite" id="nRc.2.0.1.t20931-RA"/>
    </source>
</evidence>
<reference evidence="3" key="1">
    <citation type="submission" date="2022-11" db="UniProtKB">
        <authorList>
            <consortium name="WormBaseParasite"/>
        </authorList>
    </citation>
    <scope>IDENTIFICATION</scope>
</reference>
<accession>A0A915J3E8</accession>
<dbReference type="WBParaSite" id="nRc.2.0.1.t20931-RA">
    <property type="protein sequence ID" value="nRc.2.0.1.t20931-RA"/>
    <property type="gene ID" value="nRc.2.0.1.g20931"/>
</dbReference>
<feature type="compositionally biased region" description="Low complexity" evidence="1">
    <location>
        <begin position="40"/>
        <end position="60"/>
    </location>
</feature>
<evidence type="ECO:0000256" key="1">
    <source>
        <dbReference type="SAM" id="MobiDB-lite"/>
    </source>
</evidence>
<feature type="region of interest" description="Disordered" evidence="1">
    <location>
        <begin position="19"/>
        <end position="75"/>
    </location>
</feature>
<dbReference type="Proteomes" id="UP000887565">
    <property type="component" value="Unplaced"/>
</dbReference>
<sequence length="75" mass="7791">MFCREIHFGLESTTAILRETTDSDVQPNGNFHSVGKGKRSFSVSSSSSSSPTSSSSISLSKESEGGSMAVSLTVG</sequence>
<evidence type="ECO:0000313" key="2">
    <source>
        <dbReference type="Proteomes" id="UP000887565"/>
    </source>
</evidence>
<dbReference type="AlphaFoldDB" id="A0A915J3E8"/>
<protein>
    <submittedName>
        <fullName evidence="3">Uncharacterized protein</fullName>
    </submittedName>
</protein>
<keyword evidence="2" id="KW-1185">Reference proteome</keyword>
<name>A0A915J3E8_ROMCU</name>